<protein>
    <submittedName>
        <fullName evidence="8">Site-specific recombinase XerD</fullName>
    </submittedName>
</protein>
<evidence type="ECO:0000256" key="2">
    <source>
        <dbReference type="ARBA" id="ARBA00022908"/>
    </source>
</evidence>
<dbReference type="PANTHER" id="PTHR30349">
    <property type="entry name" value="PHAGE INTEGRASE-RELATED"/>
    <property type="match status" value="1"/>
</dbReference>
<evidence type="ECO:0000256" key="5">
    <source>
        <dbReference type="PROSITE-ProRule" id="PRU01248"/>
    </source>
</evidence>
<dbReference type="EMBL" id="JH600068">
    <property type="protein sequence ID" value="EIG54668.1"/>
    <property type="molecule type" value="Genomic_DNA"/>
</dbReference>
<comment type="similarity">
    <text evidence="1">Belongs to the 'phage' integrase family.</text>
</comment>
<dbReference type="Gene3D" id="1.10.443.10">
    <property type="entry name" value="Intergrase catalytic core"/>
    <property type="match status" value="1"/>
</dbReference>
<evidence type="ECO:0000259" key="7">
    <source>
        <dbReference type="PROSITE" id="PS51900"/>
    </source>
</evidence>
<accession>I2Q4G2</accession>
<gene>
    <name evidence="8" type="ORF">DesU5LDRAFT_3031</name>
</gene>
<proteinExistence type="inferred from homology"/>
<keyword evidence="2" id="KW-0229">DNA integration</keyword>
<reference evidence="8" key="1">
    <citation type="submission" date="2011-11" db="EMBL/GenBank/DDBJ databases">
        <title>Improved High-Quality Draft sequence of Desulfovibrio sp. U5L.</title>
        <authorList>
            <consortium name="US DOE Joint Genome Institute"/>
            <person name="Lucas S."/>
            <person name="Han J."/>
            <person name="Lapidus A."/>
            <person name="Cheng J.-F."/>
            <person name="Goodwin L."/>
            <person name="Pitluck S."/>
            <person name="Peters L."/>
            <person name="Ovchinnikova G."/>
            <person name="Held B."/>
            <person name="Detter J.C."/>
            <person name="Han C."/>
            <person name="Tapia R."/>
            <person name="Land M."/>
            <person name="Hauser L."/>
            <person name="Kyrpides N."/>
            <person name="Ivanova N."/>
            <person name="Pagani I."/>
            <person name="Gabster J."/>
            <person name="Walker C."/>
            <person name="Stolyar S."/>
            <person name="Stahl D."/>
            <person name="Arkin A."/>
            <person name="Dehal P."/>
            <person name="Hazen T."/>
            <person name="Woyke T."/>
        </authorList>
    </citation>
    <scope>NUCLEOTIDE SEQUENCE [LARGE SCALE GENOMIC DNA]</scope>
    <source>
        <strain evidence="8">U5L</strain>
    </source>
</reference>
<dbReference type="Gene3D" id="1.10.150.130">
    <property type="match status" value="1"/>
</dbReference>
<dbReference type="InterPro" id="IPR013762">
    <property type="entry name" value="Integrase-like_cat_sf"/>
</dbReference>
<evidence type="ECO:0000256" key="4">
    <source>
        <dbReference type="ARBA" id="ARBA00023172"/>
    </source>
</evidence>
<evidence type="ECO:0000313" key="8">
    <source>
        <dbReference type="EMBL" id="EIG54668.1"/>
    </source>
</evidence>
<dbReference type="PROSITE" id="PS51898">
    <property type="entry name" value="TYR_RECOMBINASE"/>
    <property type="match status" value="1"/>
</dbReference>
<dbReference type="GO" id="GO:0015074">
    <property type="term" value="P:DNA integration"/>
    <property type="evidence" value="ECO:0007669"/>
    <property type="project" value="UniProtKB-KW"/>
</dbReference>
<evidence type="ECO:0000259" key="6">
    <source>
        <dbReference type="PROSITE" id="PS51898"/>
    </source>
</evidence>
<dbReference type="OrthoDB" id="5418320at2"/>
<dbReference type="STRING" id="596152.DesU5LDRAFT_3031"/>
<name>I2Q4G2_9BACT</name>
<dbReference type="InterPro" id="IPR002104">
    <property type="entry name" value="Integrase_catalytic"/>
</dbReference>
<dbReference type="InterPro" id="IPR010998">
    <property type="entry name" value="Integrase_recombinase_N"/>
</dbReference>
<dbReference type="InterPro" id="IPR050090">
    <property type="entry name" value="Tyrosine_recombinase_XerCD"/>
</dbReference>
<dbReference type="eggNOG" id="COG0582">
    <property type="taxonomic scope" value="Bacteria"/>
</dbReference>
<keyword evidence="3 5" id="KW-0238">DNA-binding</keyword>
<sequence>MGVYQRDERWMVYFWENGKRHDRSFGKGEAGHAKAVAFDESVKNKKSNTGNAVQPVVSSVQPVPVYMPAQVVVQQWVPPQPVQHGITLVELAEKFVDHLKASGSSERHIQSVSTHFKNQFLPVLGNKIVDSMSYANDIMPFIRHYQDAKSQTGKPVAMITINRYTDYLNAMFNFGITMGLCSVNPVKGRKKTKERPREVQINLKDVKKIMEHADKHVAWAMEVCFNLGLRPGVSELFAIKYSQIDWAKGTIKVYASKTKTYRTIPIAPDFLKKLKAKQKETKQGYVVEYHGKPVERMNKAYQAAVERAGIKVPTRMYDLRHLYATTMLTNGADLAAVSKLMGHSTITMTADTYYQYMVGEKERAVGLLPSLG</sequence>
<evidence type="ECO:0000256" key="3">
    <source>
        <dbReference type="ARBA" id="ARBA00023125"/>
    </source>
</evidence>
<organism evidence="8">
    <name type="scientific">Desulfovibrio sp. U5L</name>
    <dbReference type="NCBI Taxonomy" id="596152"/>
    <lineage>
        <taxon>Bacteria</taxon>
        <taxon>Pseudomonadati</taxon>
        <taxon>Thermodesulfobacteriota</taxon>
        <taxon>Desulfovibrionia</taxon>
        <taxon>Desulfovibrionales</taxon>
        <taxon>Desulfovibrionaceae</taxon>
        <taxon>Desulfovibrio</taxon>
    </lineage>
</organism>
<dbReference type="GO" id="GO:0006310">
    <property type="term" value="P:DNA recombination"/>
    <property type="evidence" value="ECO:0007669"/>
    <property type="project" value="UniProtKB-KW"/>
</dbReference>
<keyword evidence="4" id="KW-0233">DNA recombination</keyword>
<dbReference type="InterPro" id="IPR011010">
    <property type="entry name" value="DNA_brk_join_enz"/>
</dbReference>
<feature type="domain" description="Tyr recombinase" evidence="6">
    <location>
        <begin position="194"/>
        <end position="367"/>
    </location>
</feature>
<evidence type="ECO:0000256" key="1">
    <source>
        <dbReference type="ARBA" id="ARBA00008857"/>
    </source>
</evidence>
<dbReference type="Pfam" id="PF00589">
    <property type="entry name" value="Phage_integrase"/>
    <property type="match status" value="1"/>
</dbReference>
<feature type="domain" description="Core-binding (CB)" evidence="7">
    <location>
        <begin position="86"/>
        <end position="176"/>
    </location>
</feature>
<dbReference type="PROSITE" id="PS51900">
    <property type="entry name" value="CB"/>
    <property type="match status" value="1"/>
</dbReference>
<dbReference type="InterPro" id="IPR044068">
    <property type="entry name" value="CB"/>
</dbReference>
<dbReference type="PANTHER" id="PTHR30349:SF64">
    <property type="entry name" value="PROPHAGE INTEGRASE INTD-RELATED"/>
    <property type="match status" value="1"/>
</dbReference>
<dbReference type="AlphaFoldDB" id="I2Q4G2"/>
<dbReference type="GO" id="GO:0003677">
    <property type="term" value="F:DNA binding"/>
    <property type="evidence" value="ECO:0007669"/>
    <property type="project" value="UniProtKB-UniRule"/>
</dbReference>
<dbReference type="HOGENOM" id="CLU_027562_17_7_7"/>
<dbReference type="CDD" id="cd00796">
    <property type="entry name" value="INT_Rci_Hp1_C"/>
    <property type="match status" value="1"/>
</dbReference>
<dbReference type="SUPFAM" id="SSF56349">
    <property type="entry name" value="DNA breaking-rejoining enzymes"/>
    <property type="match status" value="1"/>
</dbReference>